<dbReference type="Proteomes" id="UP000077271">
    <property type="component" value="Unassembled WGS sequence"/>
</dbReference>
<organism evidence="2 3">
    <name type="scientific">Domibacillus aminovorans</name>
    <dbReference type="NCBI Taxonomy" id="29332"/>
    <lineage>
        <taxon>Bacteria</taxon>
        <taxon>Bacillati</taxon>
        <taxon>Bacillota</taxon>
        <taxon>Bacilli</taxon>
        <taxon>Bacillales</taxon>
        <taxon>Bacillaceae</taxon>
        <taxon>Domibacillus</taxon>
    </lineage>
</organism>
<dbReference type="InterPro" id="IPR025889">
    <property type="entry name" value="GSP17M-like_dom"/>
</dbReference>
<feature type="domain" description="General stress protein 17M-like" evidence="1">
    <location>
        <begin position="3"/>
        <end position="93"/>
    </location>
</feature>
<dbReference type="EMBL" id="LQWZ01000036">
    <property type="protein sequence ID" value="OAH53189.1"/>
    <property type="molecule type" value="Genomic_DNA"/>
</dbReference>
<accession>A0A177KIJ2</accession>
<dbReference type="RefSeq" id="WP_063975547.1">
    <property type="nucleotide sequence ID" value="NZ_LQWZ01000036.1"/>
</dbReference>
<evidence type="ECO:0000313" key="3">
    <source>
        <dbReference type="Proteomes" id="UP000077271"/>
    </source>
</evidence>
<gene>
    <name evidence="2" type="ORF">AWH48_12595</name>
</gene>
<proteinExistence type="predicted"/>
<dbReference type="AlphaFoldDB" id="A0A177KIJ2"/>
<protein>
    <recommendedName>
        <fullName evidence="1">General stress protein 17M-like domain-containing protein</fullName>
    </recommendedName>
</protein>
<reference evidence="2 3" key="1">
    <citation type="submission" date="2016-01" db="EMBL/GenBank/DDBJ databases">
        <title>Investigation of taxonomic status of Bacillus aminovorans.</title>
        <authorList>
            <person name="Verma A."/>
            <person name="Pal Y."/>
            <person name="Krishnamurthi S."/>
        </authorList>
    </citation>
    <scope>NUCLEOTIDE SEQUENCE [LARGE SCALE GENOMIC DNA]</scope>
    <source>
        <strain evidence="2 3">DSM 4337</strain>
    </source>
</reference>
<dbReference type="OrthoDB" id="2941332at2"/>
<sequence>MKQVIGLFDSEIDVIRKIEDLKVEGFDPAQMTALTKDADIYLTIQNRTKASVETAGPSMKEKIKSMFSREKPVKDSLIKFGLSEEDAENYHREFAKEKVLLVIDEQPPGTV</sequence>
<evidence type="ECO:0000313" key="2">
    <source>
        <dbReference type="EMBL" id="OAH53189.1"/>
    </source>
</evidence>
<name>A0A177KIJ2_9BACI</name>
<dbReference type="Pfam" id="PF11181">
    <property type="entry name" value="YflT"/>
    <property type="match status" value="1"/>
</dbReference>
<comment type="caution">
    <text evidence="2">The sequence shown here is derived from an EMBL/GenBank/DDBJ whole genome shotgun (WGS) entry which is preliminary data.</text>
</comment>
<evidence type="ECO:0000259" key="1">
    <source>
        <dbReference type="Pfam" id="PF11181"/>
    </source>
</evidence>